<proteinExistence type="predicted"/>
<name>X1GEG3_9ZZZZ</name>
<reference evidence="1" key="1">
    <citation type="journal article" date="2014" name="Front. Microbiol.">
        <title>High frequency of phylogenetically diverse reductive dehalogenase-homologous genes in deep subseafloor sedimentary metagenomes.</title>
        <authorList>
            <person name="Kawai M."/>
            <person name="Futagami T."/>
            <person name="Toyoda A."/>
            <person name="Takaki Y."/>
            <person name="Nishi S."/>
            <person name="Hori S."/>
            <person name="Arai W."/>
            <person name="Tsubouchi T."/>
            <person name="Morono Y."/>
            <person name="Uchiyama I."/>
            <person name="Ito T."/>
            <person name="Fujiyama A."/>
            <person name="Inagaki F."/>
            <person name="Takami H."/>
        </authorList>
    </citation>
    <scope>NUCLEOTIDE SEQUENCE</scope>
    <source>
        <strain evidence="1">Expedition CK06-06</strain>
    </source>
</reference>
<accession>X1GEG3</accession>
<gene>
    <name evidence="1" type="ORF">S03H2_24961</name>
</gene>
<feature type="non-terminal residue" evidence="1">
    <location>
        <position position="176"/>
    </location>
</feature>
<sequence>PHLSEELQATILQGIPEHEQEMRSKGVPYFGSGLVYAIPESRISCTPETEDGRPITALPWLRFIRAMDIGINHPTAIVWLAYDAEIDRIYVLRTYSEADSAAAVHAAAANSYLDFAPCVFPHDIDNREKGSGKTVRQYYAEAGLKNTIDFKNPDGSLGVEAGIAEIYDRMRSDRFK</sequence>
<dbReference type="EMBL" id="BARU01014005">
    <property type="protein sequence ID" value="GAH43215.1"/>
    <property type="molecule type" value="Genomic_DNA"/>
</dbReference>
<comment type="caution">
    <text evidence="1">The sequence shown here is derived from an EMBL/GenBank/DDBJ whole genome shotgun (WGS) entry which is preliminary data.</text>
</comment>
<organism evidence="1">
    <name type="scientific">marine sediment metagenome</name>
    <dbReference type="NCBI Taxonomy" id="412755"/>
    <lineage>
        <taxon>unclassified sequences</taxon>
        <taxon>metagenomes</taxon>
        <taxon>ecological metagenomes</taxon>
    </lineage>
</organism>
<dbReference type="Gene3D" id="3.30.420.280">
    <property type="match status" value="1"/>
</dbReference>
<evidence type="ECO:0008006" key="2">
    <source>
        <dbReference type="Google" id="ProtNLM"/>
    </source>
</evidence>
<dbReference type="AlphaFoldDB" id="X1GEG3"/>
<protein>
    <recommendedName>
        <fullName evidence="2">Terminase large subunit gp17-like C-terminal domain-containing protein</fullName>
    </recommendedName>
</protein>
<feature type="non-terminal residue" evidence="1">
    <location>
        <position position="1"/>
    </location>
</feature>
<evidence type="ECO:0000313" key="1">
    <source>
        <dbReference type="EMBL" id="GAH43215.1"/>
    </source>
</evidence>